<dbReference type="PROSITE" id="PS50011">
    <property type="entry name" value="PROTEIN_KINASE_DOM"/>
    <property type="match status" value="1"/>
</dbReference>
<dbReference type="InterPro" id="IPR011009">
    <property type="entry name" value="Kinase-like_dom_sf"/>
</dbReference>
<dbReference type="GO" id="GO:0004674">
    <property type="term" value="F:protein serine/threonine kinase activity"/>
    <property type="evidence" value="ECO:0007669"/>
    <property type="project" value="UniProtKB-EC"/>
</dbReference>
<comment type="subunit">
    <text evidence="2">Component of the EKC/KEOPS complex composed of at least BUD32, CGI121, GON7, KAE1 and PCC1; the whole complex dimerizes.</text>
</comment>
<evidence type="ECO:0000256" key="8">
    <source>
        <dbReference type="ARBA" id="ARBA00047899"/>
    </source>
</evidence>
<evidence type="ECO:0000313" key="12">
    <source>
        <dbReference type="Proteomes" id="UP001278766"/>
    </source>
</evidence>
<dbReference type="GO" id="GO:0005524">
    <property type="term" value="F:ATP binding"/>
    <property type="evidence" value="ECO:0007669"/>
    <property type="project" value="InterPro"/>
</dbReference>
<organism evidence="11 12">
    <name type="scientific">Chaetomium fimeti</name>
    <dbReference type="NCBI Taxonomy" id="1854472"/>
    <lineage>
        <taxon>Eukaryota</taxon>
        <taxon>Fungi</taxon>
        <taxon>Dikarya</taxon>
        <taxon>Ascomycota</taxon>
        <taxon>Pezizomycotina</taxon>
        <taxon>Sordariomycetes</taxon>
        <taxon>Sordariomycetidae</taxon>
        <taxon>Sordariales</taxon>
        <taxon>Chaetomiaceae</taxon>
        <taxon>Chaetomium</taxon>
    </lineage>
</organism>
<name>A0AAE0H6C0_9PEZI</name>
<dbReference type="RefSeq" id="XP_062654312.1">
    <property type="nucleotide sequence ID" value="XM_062804904.1"/>
</dbReference>
<keyword evidence="12" id="KW-1185">Reference proteome</keyword>
<dbReference type="EMBL" id="JAUEPN010000012">
    <property type="protein sequence ID" value="KAK3290798.1"/>
    <property type="molecule type" value="Genomic_DNA"/>
</dbReference>
<reference evidence="11" key="2">
    <citation type="submission" date="2023-06" db="EMBL/GenBank/DDBJ databases">
        <authorList>
            <consortium name="Lawrence Berkeley National Laboratory"/>
            <person name="Haridas S."/>
            <person name="Hensen N."/>
            <person name="Bonometti L."/>
            <person name="Westerberg I."/>
            <person name="Brannstrom I.O."/>
            <person name="Guillou S."/>
            <person name="Cros-Aarteil S."/>
            <person name="Calhoun S."/>
            <person name="Kuo A."/>
            <person name="Mondo S."/>
            <person name="Pangilinan J."/>
            <person name="Riley R."/>
            <person name="Labutti K."/>
            <person name="Andreopoulos B."/>
            <person name="Lipzen A."/>
            <person name="Chen C."/>
            <person name="Yanf M."/>
            <person name="Daum C."/>
            <person name="Ng V."/>
            <person name="Clum A."/>
            <person name="Steindorff A."/>
            <person name="Ohm R."/>
            <person name="Martin F."/>
            <person name="Silar P."/>
            <person name="Natvig D."/>
            <person name="Lalanne C."/>
            <person name="Gautier V."/>
            <person name="Ament-Velasquez S.L."/>
            <person name="Kruys A."/>
            <person name="Hutchinson M.I."/>
            <person name="Powell A.J."/>
            <person name="Barry K."/>
            <person name="Miller A.N."/>
            <person name="Grigoriev I.V."/>
            <person name="Debuchy R."/>
            <person name="Gladieux P."/>
            <person name="Thoren M.H."/>
            <person name="Johannesson H."/>
        </authorList>
    </citation>
    <scope>NUCLEOTIDE SEQUENCE</scope>
    <source>
        <strain evidence="11">CBS 168.71</strain>
    </source>
</reference>
<dbReference type="InterPro" id="IPR008266">
    <property type="entry name" value="Tyr_kinase_AS"/>
</dbReference>
<dbReference type="PROSITE" id="PS00109">
    <property type="entry name" value="PROTEIN_KINASE_TYR"/>
    <property type="match status" value="1"/>
</dbReference>
<evidence type="ECO:0000313" key="11">
    <source>
        <dbReference type="EMBL" id="KAK3290798.1"/>
    </source>
</evidence>
<dbReference type="SUPFAM" id="SSF56112">
    <property type="entry name" value="Protein kinase-like (PK-like)"/>
    <property type="match status" value="1"/>
</dbReference>
<keyword evidence="11" id="KW-0808">Transferase</keyword>
<reference evidence="11" key="1">
    <citation type="journal article" date="2023" name="Mol. Phylogenet. Evol.">
        <title>Genome-scale phylogeny and comparative genomics of the fungal order Sordariales.</title>
        <authorList>
            <person name="Hensen N."/>
            <person name="Bonometti L."/>
            <person name="Westerberg I."/>
            <person name="Brannstrom I.O."/>
            <person name="Guillou S."/>
            <person name="Cros-Aarteil S."/>
            <person name="Calhoun S."/>
            <person name="Haridas S."/>
            <person name="Kuo A."/>
            <person name="Mondo S."/>
            <person name="Pangilinan J."/>
            <person name="Riley R."/>
            <person name="LaButti K."/>
            <person name="Andreopoulos B."/>
            <person name="Lipzen A."/>
            <person name="Chen C."/>
            <person name="Yan M."/>
            <person name="Daum C."/>
            <person name="Ng V."/>
            <person name="Clum A."/>
            <person name="Steindorff A."/>
            <person name="Ohm R.A."/>
            <person name="Martin F."/>
            <person name="Silar P."/>
            <person name="Natvig D.O."/>
            <person name="Lalanne C."/>
            <person name="Gautier V."/>
            <person name="Ament-Velasquez S.L."/>
            <person name="Kruys A."/>
            <person name="Hutchinson M.I."/>
            <person name="Powell A.J."/>
            <person name="Barry K."/>
            <person name="Miller A.N."/>
            <person name="Grigoriev I.V."/>
            <person name="Debuchy R."/>
            <person name="Gladieux P."/>
            <person name="Hiltunen Thoren M."/>
            <person name="Johannesson H."/>
        </authorList>
    </citation>
    <scope>NUCLEOTIDE SEQUENCE</scope>
    <source>
        <strain evidence="11">CBS 168.71</strain>
    </source>
</reference>
<sequence length="308" mass="35149">MVNVRQSAQRKLFNPFRGTVYLNRGGYGHIFRLADTGIVVKIAHRIVNSTASEEARAAENQEILRRERTLYEALANNPPHPNVVQYFLSTDIAIFMKFEPDNLERRLSRRFAAPIPEERQFRWIKEIASATSWLESIDYFHGDLRPENILLDETEHVKICDFGRAQMRGRKVEVATYPFYRPGRNVVAGPSHEQFAIGSCIYTIRTGEVPYGQWETPEGFKNMYAALVRGKFPPTGDDAVLGHVVSSCWHSNYESMEDVEVAIELAVGMMCEEGSAVCLSLEEQDLCVRKCQEFLVQQVQSHKNNETV</sequence>
<evidence type="ECO:0000256" key="7">
    <source>
        <dbReference type="ARBA" id="ARBA00033194"/>
    </source>
</evidence>
<evidence type="ECO:0000259" key="10">
    <source>
        <dbReference type="PROSITE" id="PS50011"/>
    </source>
</evidence>
<keyword evidence="11" id="KW-0418">Kinase</keyword>
<dbReference type="Proteomes" id="UP001278766">
    <property type="component" value="Unassembled WGS sequence"/>
</dbReference>
<comment type="catalytic activity">
    <reaction evidence="9">
        <text>L-seryl-[protein] + ATP = O-phospho-L-seryl-[protein] + ADP + H(+)</text>
        <dbReference type="Rhea" id="RHEA:17989"/>
        <dbReference type="Rhea" id="RHEA-COMP:9863"/>
        <dbReference type="Rhea" id="RHEA-COMP:11604"/>
        <dbReference type="ChEBI" id="CHEBI:15378"/>
        <dbReference type="ChEBI" id="CHEBI:29999"/>
        <dbReference type="ChEBI" id="CHEBI:30616"/>
        <dbReference type="ChEBI" id="CHEBI:83421"/>
        <dbReference type="ChEBI" id="CHEBI:456216"/>
        <dbReference type="EC" id="2.7.11.1"/>
    </reaction>
</comment>
<feature type="domain" description="Protein kinase" evidence="10">
    <location>
        <begin position="16"/>
        <end position="270"/>
    </location>
</feature>
<evidence type="ECO:0000256" key="2">
    <source>
        <dbReference type="ARBA" id="ARBA00011534"/>
    </source>
</evidence>
<evidence type="ECO:0000256" key="4">
    <source>
        <dbReference type="ARBA" id="ARBA00013948"/>
    </source>
</evidence>
<dbReference type="InterPro" id="IPR051681">
    <property type="entry name" value="Ser/Thr_Kinases-Pseudokinases"/>
</dbReference>
<dbReference type="EC" id="2.7.11.1" evidence="3"/>
<comment type="caution">
    <text evidence="11">The sequence shown here is derived from an EMBL/GenBank/DDBJ whole genome shotgun (WGS) entry which is preliminary data.</text>
</comment>
<dbReference type="Gene3D" id="1.10.510.10">
    <property type="entry name" value="Transferase(Phosphotransferase) domain 1"/>
    <property type="match status" value="1"/>
</dbReference>
<comment type="function">
    <text evidence="1">Component of the EKC/KEOPS complex that is required for the formation of a threonylcarbamoyl group on adenosine at position 37 (t(6)A37) in tRNAs that read codons beginning with adenine. The complex is probably involved in the transfer of the threonylcarbamoyl moiety of threonylcarbamoyl-AMP (TC-AMP) to the N6 group of A37. BUD32 has ATPase activity in the context of the EKC/KEOPS complex and likely plays a supporting role to the catalytic subunit KAE1. The EKC/KEOPS complex also promotes both telomere uncapping and telomere elongation. The complex is required for efficient recruitment of transcriptional coactivators.</text>
</comment>
<dbReference type="PANTHER" id="PTHR44329">
    <property type="entry name" value="SERINE/THREONINE-PROTEIN KINASE TNNI3K-RELATED"/>
    <property type="match status" value="1"/>
</dbReference>
<evidence type="ECO:0000256" key="5">
    <source>
        <dbReference type="ARBA" id="ARBA00019973"/>
    </source>
</evidence>
<evidence type="ECO:0000256" key="9">
    <source>
        <dbReference type="ARBA" id="ARBA00048679"/>
    </source>
</evidence>
<dbReference type="InterPro" id="IPR000719">
    <property type="entry name" value="Prot_kinase_dom"/>
</dbReference>
<proteinExistence type="predicted"/>
<comment type="catalytic activity">
    <reaction evidence="8">
        <text>L-threonyl-[protein] + ATP = O-phospho-L-threonyl-[protein] + ADP + H(+)</text>
        <dbReference type="Rhea" id="RHEA:46608"/>
        <dbReference type="Rhea" id="RHEA-COMP:11060"/>
        <dbReference type="Rhea" id="RHEA-COMP:11605"/>
        <dbReference type="ChEBI" id="CHEBI:15378"/>
        <dbReference type="ChEBI" id="CHEBI:30013"/>
        <dbReference type="ChEBI" id="CHEBI:30616"/>
        <dbReference type="ChEBI" id="CHEBI:61977"/>
        <dbReference type="ChEBI" id="CHEBI:456216"/>
        <dbReference type="EC" id="2.7.11.1"/>
    </reaction>
</comment>
<dbReference type="Pfam" id="PF00069">
    <property type="entry name" value="Pkinase"/>
    <property type="match status" value="1"/>
</dbReference>
<gene>
    <name evidence="11" type="ORF">B0H64DRAFT_412175</name>
</gene>
<evidence type="ECO:0000256" key="1">
    <source>
        <dbReference type="ARBA" id="ARBA00003747"/>
    </source>
</evidence>
<dbReference type="GeneID" id="87841852"/>
<accession>A0AAE0H6C0</accession>
<protein>
    <recommendedName>
        <fullName evidence="5">EKC/KEOPS complex subunit BUD32</fullName>
        <ecNumber evidence="3">2.7.11.1</ecNumber>
    </recommendedName>
    <alternativeName>
        <fullName evidence="6 7">Atypical Serine/threonine protein kinase BUD32</fullName>
    </alternativeName>
    <alternativeName>
        <fullName evidence="4">EKC/KEOPS complex subunit bud32</fullName>
    </alternativeName>
</protein>
<evidence type="ECO:0000256" key="6">
    <source>
        <dbReference type="ARBA" id="ARBA00030980"/>
    </source>
</evidence>
<dbReference type="AlphaFoldDB" id="A0AAE0H6C0"/>
<evidence type="ECO:0000256" key="3">
    <source>
        <dbReference type="ARBA" id="ARBA00012513"/>
    </source>
</evidence>